<name>L9WDJ1_9EURY</name>
<dbReference type="OrthoDB" id="346411at2157"/>
<comment type="caution">
    <text evidence="2">The sequence shown here is derived from an EMBL/GenBank/DDBJ whole genome shotgun (WGS) entry which is preliminary data.</text>
</comment>
<gene>
    <name evidence="2" type="ORF">C495_03797</name>
</gene>
<dbReference type="Proteomes" id="UP000011661">
    <property type="component" value="Unassembled WGS sequence"/>
</dbReference>
<dbReference type="EMBL" id="AOHX01000026">
    <property type="protein sequence ID" value="ELY47351.1"/>
    <property type="molecule type" value="Genomic_DNA"/>
</dbReference>
<evidence type="ECO:0000313" key="2">
    <source>
        <dbReference type="EMBL" id="ELY47351.1"/>
    </source>
</evidence>
<dbReference type="PATRIC" id="fig|1230460.4.peg.759"/>
<reference evidence="2 3" key="1">
    <citation type="journal article" date="2014" name="PLoS Genet.">
        <title>Phylogenetically driven sequencing of extremely halophilic archaea reveals strategies for static and dynamic osmo-response.</title>
        <authorList>
            <person name="Becker E.A."/>
            <person name="Seitzer P.M."/>
            <person name="Tritt A."/>
            <person name="Larsen D."/>
            <person name="Krusor M."/>
            <person name="Yao A.I."/>
            <person name="Wu D."/>
            <person name="Madern D."/>
            <person name="Eisen J.A."/>
            <person name="Darling A.E."/>
            <person name="Facciotti M.T."/>
        </authorList>
    </citation>
    <scope>NUCLEOTIDE SEQUENCE [LARGE SCALE GENOMIC DNA]</scope>
    <source>
        <strain evidence="2 3">JCM 14089</strain>
    </source>
</reference>
<evidence type="ECO:0000256" key="1">
    <source>
        <dbReference type="SAM" id="MobiDB-lite"/>
    </source>
</evidence>
<dbReference type="STRING" id="1230460.C495_03797"/>
<sequence length="133" mass="15352">MEPKTVTEILEESAETYELKNEDYGKSWQNIGHILYTLANEQPVVLDSPEDWIAAGLFTRRLDKFARSFNGEFLTTSMNFEAATDADEDETVYAAMQAENKYDRERKAREPEVVNYHREKPTEYNSSVGVNDE</sequence>
<protein>
    <submittedName>
        <fullName evidence="2">Uncharacterized protein</fullName>
    </submittedName>
</protein>
<dbReference type="AlphaFoldDB" id="L9WDJ1"/>
<evidence type="ECO:0000313" key="3">
    <source>
        <dbReference type="Proteomes" id="UP000011661"/>
    </source>
</evidence>
<dbReference type="RefSeq" id="WP_008160161.1">
    <property type="nucleotide sequence ID" value="NZ_AOHX01000026.1"/>
</dbReference>
<accession>L9WDJ1</accession>
<feature type="compositionally biased region" description="Basic and acidic residues" evidence="1">
    <location>
        <begin position="103"/>
        <end position="122"/>
    </location>
</feature>
<keyword evidence="3" id="KW-1185">Reference proteome</keyword>
<feature type="region of interest" description="Disordered" evidence="1">
    <location>
        <begin position="103"/>
        <end position="133"/>
    </location>
</feature>
<proteinExistence type="predicted"/>
<feature type="compositionally biased region" description="Polar residues" evidence="1">
    <location>
        <begin position="123"/>
        <end position="133"/>
    </location>
</feature>
<organism evidence="2 3">
    <name type="scientific">Natronorubrum sulfidifaciens JCM 14089</name>
    <dbReference type="NCBI Taxonomy" id="1230460"/>
    <lineage>
        <taxon>Archaea</taxon>
        <taxon>Methanobacteriati</taxon>
        <taxon>Methanobacteriota</taxon>
        <taxon>Stenosarchaea group</taxon>
        <taxon>Halobacteria</taxon>
        <taxon>Halobacteriales</taxon>
        <taxon>Natrialbaceae</taxon>
        <taxon>Natronorubrum</taxon>
    </lineage>
</organism>